<dbReference type="Proteomes" id="UP000017118">
    <property type="component" value="Chromosome"/>
</dbReference>
<proteinExistence type="predicted"/>
<dbReference type="Pfam" id="PF13646">
    <property type="entry name" value="HEAT_2"/>
    <property type="match status" value="1"/>
</dbReference>
<dbReference type="KEGG" id="csb:CLSA_c20410"/>
<dbReference type="AlphaFoldDB" id="U5MQF9"/>
<keyword evidence="2" id="KW-1185">Reference proteome</keyword>
<dbReference type="Gene3D" id="1.25.10.10">
    <property type="entry name" value="Leucine-rich Repeat Variant"/>
    <property type="match status" value="2"/>
</dbReference>
<dbReference type="PANTHER" id="PTHR12697">
    <property type="entry name" value="PBS LYASE HEAT-LIKE PROTEIN"/>
    <property type="match status" value="1"/>
</dbReference>
<reference evidence="1 2" key="1">
    <citation type="journal article" date="2013" name="Genome Announc.">
        <title>Complete Genome Sequence of the Solvent Producer Clostridium saccharobutylicum NCP262 (DSM 13864).</title>
        <authorList>
            <person name="Poehlein A."/>
            <person name="Hartwich K."/>
            <person name="Krabben P."/>
            <person name="Ehrenreich A."/>
            <person name="Liebl W."/>
            <person name="Durre P."/>
            <person name="Gottschalk G."/>
            <person name="Daniel R."/>
        </authorList>
    </citation>
    <scope>NUCLEOTIDE SEQUENCE [LARGE SCALE GENOMIC DNA]</scope>
    <source>
        <strain evidence="1">DSM 13864</strain>
    </source>
</reference>
<dbReference type="EMBL" id="CP006721">
    <property type="protein sequence ID" value="AGX43024.1"/>
    <property type="molecule type" value="Genomic_DNA"/>
</dbReference>
<dbReference type="eggNOG" id="COG1413">
    <property type="taxonomic scope" value="Bacteria"/>
</dbReference>
<organism evidence="1 2">
    <name type="scientific">Clostridium saccharobutylicum DSM 13864</name>
    <dbReference type="NCBI Taxonomy" id="1345695"/>
    <lineage>
        <taxon>Bacteria</taxon>
        <taxon>Bacillati</taxon>
        <taxon>Bacillota</taxon>
        <taxon>Clostridia</taxon>
        <taxon>Eubacteriales</taxon>
        <taxon>Clostridiaceae</taxon>
        <taxon>Clostridium</taxon>
    </lineage>
</organism>
<dbReference type="GO" id="GO:0016491">
    <property type="term" value="F:oxidoreductase activity"/>
    <property type="evidence" value="ECO:0007669"/>
    <property type="project" value="TreeGrafter"/>
</dbReference>
<evidence type="ECO:0000313" key="2">
    <source>
        <dbReference type="Proteomes" id="UP000017118"/>
    </source>
</evidence>
<dbReference type="InterPro" id="IPR011989">
    <property type="entry name" value="ARM-like"/>
</dbReference>
<accession>U5MQF9</accession>
<name>U5MQF9_CLOSA</name>
<dbReference type="InterPro" id="IPR016024">
    <property type="entry name" value="ARM-type_fold"/>
</dbReference>
<gene>
    <name evidence="1" type="ORF">CLSA_c20410</name>
</gene>
<dbReference type="SUPFAM" id="SSF48371">
    <property type="entry name" value="ARM repeat"/>
    <property type="match status" value="2"/>
</dbReference>
<protein>
    <submittedName>
        <fullName evidence="1">HEAT repeat protein</fullName>
    </submittedName>
</protein>
<evidence type="ECO:0000313" key="1">
    <source>
        <dbReference type="EMBL" id="AGX43024.1"/>
    </source>
</evidence>
<dbReference type="HOGENOM" id="CLU_434581_0_0_9"/>
<dbReference type="PANTHER" id="PTHR12697:SF5">
    <property type="entry name" value="DEOXYHYPUSINE HYDROXYLASE"/>
    <property type="match status" value="1"/>
</dbReference>
<dbReference type="PATRIC" id="fig|1345695.3.peg.2001"/>
<sequence length="629" mass="73038">MLIEIDFYELQEMNESNIEYLINELKNEKDKYTQEIIANRIGQFKSEYTANLVGKMLEIEDTRIRNTAIEILQDMGEMCINTISKMVYHNDKNVRKFILDIIKEIKTEKSSLVALAALNDNDDNIVQTAVEIVNYNRYIPAIPKLLDILKVTNNIWIIVALINAFSTLGEKSAAQHIEERLDEISLSTLEKNIIINYYVKALGDIGSIRHLEKTMTIYKNMFQIDDDNLDYCINGIVTRNEVDTLSLDVISLIQEYYEDKINSKNPKLTLDNIRTAVKLGFIFSIDSIELLKELLINSPSEDYFEGLFEIVANQKDLSKDIISELIKHNDSQINVFTLRLIRRRRILGFNEFVKSFLISGIDTNMCVEALNVVTRIESYYDKEILNRFVNCNNHELSKIAIQGIKLESVSDRDTLMKIFIGSNTDLRKIIVKRFIENSKFIDIDKIIEIIREAKDSAIVEALEILFYIDSKRAGEVIDETLDNEDKEIRKKIVRIMKLIGTDDDFYKYMYIMAQDCEAEVRRVVIREISKESKHRAFVFLKGLLESENDVQNKYEIICNLYKYKFEDCYKLIVQNLENSNLLLKIAAITSLGAYGDKRAIEYLSELIKDINPDIRECVQEALYRLEVVK</sequence>